<proteinExistence type="predicted"/>
<name>A0A2T2N172_CORCC</name>
<sequence length="151" mass="17031">MFVLGGYAWFRGLDSPKFDEELSTCEYPGVIKHCTHLEMGGYDGRLLYYIVVIAGCKKVKVDASKIGEFTNGEQIQGGSDNVISSYKNWVDDVGLFELPRSQGYGWCRRELNFEEANELLLTSCRACRNDGGGEKTSWWLLDIRAPFTVQP</sequence>
<dbReference type="EMBL" id="KZ678163">
    <property type="protein sequence ID" value="PSN59154.1"/>
    <property type="molecule type" value="Genomic_DNA"/>
</dbReference>
<organism evidence="1 2">
    <name type="scientific">Corynespora cassiicola Philippines</name>
    <dbReference type="NCBI Taxonomy" id="1448308"/>
    <lineage>
        <taxon>Eukaryota</taxon>
        <taxon>Fungi</taxon>
        <taxon>Dikarya</taxon>
        <taxon>Ascomycota</taxon>
        <taxon>Pezizomycotina</taxon>
        <taxon>Dothideomycetes</taxon>
        <taxon>Pleosporomycetidae</taxon>
        <taxon>Pleosporales</taxon>
        <taxon>Corynesporascaceae</taxon>
        <taxon>Corynespora</taxon>
    </lineage>
</organism>
<dbReference type="AlphaFoldDB" id="A0A2T2N172"/>
<keyword evidence="2" id="KW-1185">Reference proteome</keyword>
<protein>
    <submittedName>
        <fullName evidence="1">Uncharacterized protein</fullName>
    </submittedName>
</protein>
<reference evidence="1 2" key="1">
    <citation type="journal article" date="2018" name="Front. Microbiol.">
        <title>Genome-Wide Analysis of Corynespora cassiicola Leaf Fall Disease Putative Effectors.</title>
        <authorList>
            <person name="Lopez D."/>
            <person name="Ribeiro S."/>
            <person name="Label P."/>
            <person name="Fumanal B."/>
            <person name="Venisse J.S."/>
            <person name="Kohler A."/>
            <person name="de Oliveira R.R."/>
            <person name="Labutti K."/>
            <person name="Lipzen A."/>
            <person name="Lail K."/>
            <person name="Bauer D."/>
            <person name="Ohm R.A."/>
            <person name="Barry K.W."/>
            <person name="Spatafora J."/>
            <person name="Grigoriev I.V."/>
            <person name="Martin F.M."/>
            <person name="Pujade-Renaud V."/>
        </authorList>
    </citation>
    <scope>NUCLEOTIDE SEQUENCE [LARGE SCALE GENOMIC DNA]</scope>
    <source>
        <strain evidence="1 2">Philippines</strain>
    </source>
</reference>
<evidence type="ECO:0000313" key="2">
    <source>
        <dbReference type="Proteomes" id="UP000240883"/>
    </source>
</evidence>
<dbReference type="Proteomes" id="UP000240883">
    <property type="component" value="Unassembled WGS sequence"/>
</dbReference>
<gene>
    <name evidence="1" type="ORF">BS50DRAFT_580161</name>
</gene>
<evidence type="ECO:0000313" key="1">
    <source>
        <dbReference type="EMBL" id="PSN59154.1"/>
    </source>
</evidence>
<accession>A0A2T2N172</accession>